<name>A0A4R6TUV6_9BACI</name>
<reference evidence="2 3" key="1">
    <citation type="submission" date="2019-03" db="EMBL/GenBank/DDBJ databases">
        <title>Genomic Encyclopedia of Type Strains, Phase IV (KMG-IV): sequencing the most valuable type-strain genomes for metagenomic binning, comparative biology and taxonomic classification.</title>
        <authorList>
            <person name="Goeker M."/>
        </authorList>
    </citation>
    <scope>NUCLEOTIDE SEQUENCE [LARGE SCALE GENOMIC DNA]</scope>
    <source>
        <strain evidence="2 3">DSM 28697</strain>
    </source>
</reference>
<comment type="caution">
    <text evidence="2">The sequence shown here is derived from an EMBL/GenBank/DDBJ whole genome shotgun (WGS) entry which is preliminary data.</text>
</comment>
<evidence type="ECO:0000313" key="2">
    <source>
        <dbReference type="EMBL" id="TDQ37181.1"/>
    </source>
</evidence>
<accession>A0A4R6TUV6</accession>
<dbReference type="EMBL" id="SNYJ01000014">
    <property type="protein sequence ID" value="TDQ37181.1"/>
    <property type="molecule type" value="Genomic_DNA"/>
</dbReference>
<dbReference type="Pfam" id="PF04014">
    <property type="entry name" value="MazE_antitoxin"/>
    <property type="match status" value="1"/>
</dbReference>
<dbReference type="PANTHER" id="PTHR40516">
    <property type="entry name" value="ANTITOXIN CHPS-RELATED"/>
    <property type="match status" value="1"/>
</dbReference>
<dbReference type="Proteomes" id="UP000295632">
    <property type="component" value="Unassembled WGS sequence"/>
</dbReference>
<keyword evidence="3" id="KW-1185">Reference proteome</keyword>
<proteinExistence type="predicted"/>
<dbReference type="SMART" id="SM00966">
    <property type="entry name" value="SpoVT_AbrB"/>
    <property type="match status" value="1"/>
</dbReference>
<dbReference type="GO" id="GO:0097351">
    <property type="term" value="F:toxin sequestering activity"/>
    <property type="evidence" value="ECO:0007669"/>
    <property type="project" value="InterPro"/>
</dbReference>
<organism evidence="2 3">
    <name type="scientific">Aureibacillus halotolerans</name>
    <dbReference type="NCBI Taxonomy" id="1508390"/>
    <lineage>
        <taxon>Bacteria</taxon>
        <taxon>Bacillati</taxon>
        <taxon>Bacillota</taxon>
        <taxon>Bacilli</taxon>
        <taxon>Bacillales</taxon>
        <taxon>Bacillaceae</taxon>
        <taxon>Aureibacillus</taxon>
    </lineage>
</organism>
<dbReference type="Gene3D" id="2.10.260.10">
    <property type="match status" value="1"/>
</dbReference>
<dbReference type="InterPro" id="IPR007159">
    <property type="entry name" value="SpoVT-AbrB_dom"/>
</dbReference>
<dbReference type="RefSeq" id="WP_133581379.1">
    <property type="nucleotide sequence ID" value="NZ_SNYJ01000014.1"/>
</dbReference>
<dbReference type="GO" id="GO:0003677">
    <property type="term" value="F:DNA binding"/>
    <property type="evidence" value="ECO:0007669"/>
    <property type="project" value="InterPro"/>
</dbReference>
<dbReference type="SUPFAM" id="SSF89447">
    <property type="entry name" value="AbrB/MazE/MraZ-like"/>
    <property type="match status" value="1"/>
</dbReference>
<evidence type="ECO:0000313" key="3">
    <source>
        <dbReference type="Proteomes" id="UP000295632"/>
    </source>
</evidence>
<dbReference type="PANTHER" id="PTHR40516:SF1">
    <property type="entry name" value="ANTITOXIN CHPS-RELATED"/>
    <property type="match status" value="1"/>
</dbReference>
<evidence type="ECO:0000259" key="1">
    <source>
        <dbReference type="SMART" id="SM00966"/>
    </source>
</evidence>
<dbReference type="InterPro" id="IPR037914">
    <property type="entry name" value="SpoVT-AbrB_sf"/>
</dbReference>
<protein>
    <submittedName>
        <fullName evidence="2">Antitoxin MazE</fullName>
    </submittedName>
</protein>
<sequence>MMTSENDLYKGGIKVYSAMLQRWGNSSGIRIPSTIKNVLHVDNGTEFEMKIIDGSIVLTPKKEVSLEEMCAKINTKNQHEEIAFGSRGKELL</sequence>
<dbReference type="OrthoDB" id="9795766at2"/>
<dbReference type="InterPro" id="IPR039052">
    <property type="entry name" value="Antitox_PemI-like"/>
</dbReference>
<dbReference type="AlphaFoldDB" id="A0A4R6TUV6"/>
<feature type="domain" description="SpoVT-AbrB" evidence="1">
    <location>
        <begin position="21"/>
        <end position="66"/>
    </location>
</feature>
<gene>
    <name evidence="2" type="ORF">EV213_11460</name>
</gene>